<keyword evidence="16" id="KW-1185">Reference proteome</keyword>
<comment type="subcellular location">
    <subcellularLocation>
        <location evidence="1 11">Cell outer membrane</location>
        <topology evidence="1 11">Multi-pass membrane protein</topology>
    </subcellularLocation>
</comment>
<keyword evidence="6" id="KW-0408">Iron</keyword>
<dbReference type="PROSITE" id="PS52016">
    <property type="entry name" value="TONB_DEPENDENT_REC_3"/>
    <property type="match status" value="1"/>
</dbReference>
<keyword evidence="4" id="KW-0410">Iron transport</keyword>
<accession>A0A219B8P9</accession>
<dbReference type="GO" id="GO:0006826">
    <property type="term" value="P:iron ion transport"/>
    <property type="evidence" value="ECO:0007669"/>
    <property type="project" value="UniProtKB-KW"/>
</dbReference>
<name>A0A219B8P9_9SPHN</name>
<gene>
    <name evidence="15" type="ORF">B5C34_12410</name>
</gene>
<keyword evidence="3 11" id="KW-1134">Transmembrane beta strand</keyword>
<dbReference type="InterPro" id="IPR036942">
    <property type="entry name" value="Beta-barrel_TonB_sf"/>
</dbReference>
<evidence type="ECO:0008006" key="17">
    <source>
        <dbReference type="Google" id="ProtNLM"/>
    </source>
</evidence>
<evidence type="ECO:0000256" key="4">
    <source>
        <dbReference type="ARBA" id="ARBA00022496"/>
    </source>
</evidence>
<evidence type="ECO:0000256" key="1">
    <source>
        <dbReference type="ARBA" id="ARBA00004571"/>
    </source>
</evidence>
<proteinExistence type="inferred from homology"/>
<evidence type="ECO:0000256" key="8">
    <source>
        <dbReference type="ARBA" id="ARBA00023077"/>
    </source>
</evidence>
<dbReference type="GO" id="GO:0009279">
    <property type="term" value="C:cell outer membrane"/>
    <property type="evidence" value="ECO:0007669"/>
    <property type="project" value="UniProtKB-SubCell"/>
</dbReference>
<dbReference type="CDD" id="cd01347">
    <property type="entry name" value="ligand_gated_channel"/>
    <property type="match status" value="1"/>
</dbReference>
<evidence type="ECO:0000313" key="15">
    <source>
        <dbReference type="EMBL" id="OWV34179.1"/>
    </source>
</evidence>
<dbReference type="EMBL" id="NFZT01000001">
    <property type="protein sequence ID" value="OWV34179.1"/>
    <property type="molecule type" value="Genomic_DNA"/>
</dbReference>
<evidence type="ECO:0000256" key="10">
    <source>
        <dbReference type="ARBA" id="ARBA00023237"/>
    </source>
</evidence>
<evidence type="ECO:0000256" key="6">
    <source>
        <dbReference type="ARBA" id="ARBA00023004"/>
    </source>
</evidence>
<keyword evidence="9 11" id="KW-0472">Membrane</keyword>
<evidence type="ECO:0000256" key="7">
    <source>
        <dbReference type="ARBA" id="ARBA00023065"/>
    </source>
</evidence>
<protein>
    <recommendedName>
        <fullName evidence="17">TonB-dependent receptor</fullName>
    </recommendedName>
</protein>
<keyword evidence="5 11" id="KW-0812">Transmembrane</keyword>
<evidence type="ECO:0000256" key="3">
    <source>
        <dbReference type="ARBA" id="ARBA00022452"/>
    </source>
</evidence>
<comment type="caution">
    <text evidence="15">The sequence shown here is derived from an EMBL/GenBank/DDBJ whole genome shotgun (WGS) entry which is preliminary data.</text>
</comment>
<dbReference type="Pfam" id="PF00593">
    <property type="entry name" value="TonB_dep_Rec_b-barrel"/>
    <property type="match status" value="1"/>
</dbReference>
<dbReference type="OrthoDB" id="9760333at2"/>
<dbReference type="PANTHER" id="PTHR32552">
    <property type="entry name" value="FERRICHROME IRON RECEPTOR-RELATED"/>
    <property type="match status" value="1"/>
</dbReference>
<dbReference type="PANTHER" id="PTHR32552:SF81">
    <property type="entry name" value="TONB-DEPENDENT OUTER MEMBRANE RECEPTOR"/>
    <property type="match status" value="1"/>
</dbReference>
<dbReference type="SUPFAM" id="SSF56935">
    <property type="entry name" value="Porins"/>
    <property type="match status" value="1"/>
</dbReference>
<evidence type="ECO:0000256" key="9">
    <source>
        <dbReference type="ARBA" id="ARBA00023136"/>
    </source>
</evidence>
<reference evidence="16" key="1">
    <citation type="submission" date="2017-05" db="EMBL/GenBank/DDBJ databases">
        <authorList>
            <person name="Lin X."/>
        </authorList>
    </citation>
    <scope>NUCLEOTIDE SEQUENCE [LARGE SCALE GENOMIC DNA]</scope>
    <source>
        <strain evidence="16">JLT2012</strain>
    </source>
</reference>
<evidence type="ECO:0000259" key="13">
    <source>
        <dbReference type="Pfam" id="PF00593"/>
    </source>
</evidence>
<evidence type="ECO:0000256" key="11">
    <source>
        <dbReference type="PROSITE-ProRule" id="PRU01360"/>
    </source>
</evidence>
<keyword evidence="2 11" id="KW-0813">Transport</keyword>
<sequence>MRATTASATMQVFALRLAAESFTRREPATARYATFRRANRPSCNRQKAGCSRCPDAIRWFCGSRRIGWSSILAAGNRWARAQASKPAGGAGDAPRLSCFRISYDAPKDHSLQEPFDQGGFMRKFILLSGTAVLFASASPASAQTESQTEDDQYSGDVIVVTALKREQSITEVPTGISVLGGQELEERGIETIQDLSFAVPGLTMREDGPGSYTIFLRGLANQSGSGALVGMYLDEAPLSLSGYDQLSPATLDFERVEVLKGPQGTLYGQNSAGGVVRFISNKPDLYEVGGSVSGELYTVEEGEVGARGTAVVNLPVSEGTFGIRLAALYEDGGGWIDQPEAGIEDGNGTQRVVFRGRARWQPSRAFTADAMVQVHRADTKLGAGYEEPDRTVDIGADRSKVLIPKQFDFTIYNLELNYDFGFAQLVSSTTYADHDHDYPFPYIARPGNVDYGYTEGNDDRYIEGDQFSQELRLVSDSGPLAWTLGAFYTDGDRSLTADYEYVYAPNGDLYEGGGVLYDDLYYYSENSSETYAFFADAAYDLTDRLTVGAGVRYFHDEQTSLIEYAPGTGTPQEGKFESTDPRVYASYDVSDDASIYASFGEGFRSGGFNTAPFDPYGPEDIATYEIGTRGAVMNGAVRFDIAAFHTDYNDMIRRRLVNVNGQLLGESSNIGKVEAEGVELGLQVEPVRGLTLGFNGAYIDSEVVDTAGTDPVNDPGDRTDYVPKFSSTVSAQYDFLVGGTNEAFFRVDWNHRDKLSYIDRSSFIPSALPQTSDELDLINMRLGFDFGQMNVELYGQNLTDQNKAIDPYVGWANSNRTRPRTFGVKLGREF</sequence>
<dbReference type="Gene3D" id="2.40.170.20">
    <property type="entry name" value="TonB-dependent receptor, beta-barrel domain"/>
    <property type="match status" value="1"/>
</dbReference>
<evidence type="ECO:0000313" key="16">
    <source>
        <dbReference type="Proteomes" id="UP000198462"/>
    </source>
</evidence>
<dbReference type="Proteomes" id="UP000198462">
    <property type="component" value="Unassembled WGS sequence"/>
</dbReference>
<dbReference type="InterPro" id="IPR039426">
    <property type="entry name" value="TonB-dep_rcpt-like"/>
</dbReference>
<organism evidence="15 16">
    <name type="scientific">Pacificimonas flava</name>
    <dbReference type="NCBI Taxonomy" id="1234595"/>
    <lineage>
        <taxon>Bacteria</taxon>
        <taxon>Pseudomonadati</taxon>
        <taxon>Pseudomonadota</taxon>
        <taxon>Alphaproteobacteria</taxon>
        <taxon>Sphingomonadales</taxon>
        <taxon>Sphingosinicellaceae</taxon>
        <taxon>Pacificimonas</taxon>
    </lineage>
</organism>
<dbReference type="AlphaFoldDB" id="A0A219B8P9"/>
<feature type="domain" description="TonB-dependent receptor-like beta-barrel" evidence="13">
    <location>
        <begin position="404"/>
        <end position="798"/>
    </location>
</feature>
<keyword evidence="10 11" id="KW-0998">Cell outer membrane</keyword>
<evidence type="ECO:0000256" key="5">
    <source>
        <dbReference type="ARBA" id="ARBA00022692"/>
    </source>
</evidence>
<feature type="domain" description="TonB-dependent receptor plug" evidence="14">
    <location>
        <begin position="170"/>
        <end position="275"/>
    </location>
</feature>
<evidence type="ECO:0000259" key="14">
    <source>
        <dbReference type="Pfam" id="PF07715"/>
    </source>
</evidence>
<keyword evidence="7" id="KW-0406">Ion transport</keyword>
<dbReference type="Pfam" id="PF07715">
    <property type="entry name" value="Plug"/>
    <property type="match status" value="1"/>
</dbReference>
<dbReference type="InterPro" id="IPR000531">
    <property type="entry name" value="Beta-barrel_TonB"/>
</dbReference>
<keyword evidence="8 12" id="KW-0798">TonB box</keyword>
<evidence type="ECO:0000256" key="12">
    <source>
        <dbReference type="RuleBase" id="RU003357"/>
    </source>
</evidence>
<comment type="similarity">
    <text evidence="11 12">Belongs to the TonB-dependent receptor family.</text>
</comment>
<dbReference type="InterPro" id="IPR012910">
    <property type="entry name" value="Plug_dom"/>
</dbReference>
<evidence type="ECO:0000256" key="2">
    <source>
        <dbReference type="ARBA" id="ARBA00022448"/>
    </source>
</evidence>